<sequence length="201" mass="23491">MSKDIRIQRLSGEALLQYIPELARLRIEVFRDFPYLYDGDYEYEKKYLQTYINCPESVIVLAFDGDKIIGASTAIPLKYETDEVKKPFVDNGYNPDDVFYCGESVLNKAYRGLGIGVKFFEQREAHAADLGGFKHITFCCVERPADHPRRPADYVPLDAFWNKRSYFKHPELKTTYSWKDLDDSEETPKPMTFWLKEERNA</sequence>
<protein>
    <submittedName>
        <fullName evidence="2">Acetyltransferase</fullName>
    </submittedName>
</protein>
<organism evidence="2 3">
    <name type="scientific">Methylomonas koyamae</name>
    <dbReference type="NCBI Taxonomy" id="702114"/>
    <lineage>
        <taxon>Bacteria</taxon>
        <taxon>Pseudomonadati</taxon>
        <taxon>Pseudomonadota</taxon>
        <taxon>Gammaproteobacteria</taxon>
        <taxon>Methylococcales</taxon>
        <taxon>Methylococcaceae</taxon>
        <taxon>Methylomonas</taxon>
    </lineage>
</organism>
<dbReference type="EMBL" id="LUUJ01000100">
    <property type="protein sequence ID" value="OAI13411.1"/>
    <property type="molecule type" value="Genomic_DNA"/>
</dbReference>
<evidence type="ECO:0000313" key="3">
    <source>
        <dbReference type="Proteomes" id="UP000077857"/>
    </source>
</evidence>
<dbReference type="Pfam" id="PF00583">
    <property type="entry name" value="Acetyltransf_1"/>
    <property type="match status" value="1"/>
</dbReference>
<dbReference type="OrthoDB" id="187903at2"/>
<dbReference type="Gene3D" id="3.40.630.30">
    <property type="match status" value="1"/>
</dbReference>
<dbReference type="SUPFAM" id="SSF55729">
    <property type="entry name" value="Acyl-CoA N-acyltransferases (Nat)"/>
    <property type="match status" value="1"/>
</dbReference>
<keyword evidence="2" id="KW-0808">Transferase</keyword>
<name>A0A177N6C9_9GAMM</name>
<evidence type="ECO:0000313" key="2">
    <source>
        <dbReference type="EMBL" id="OAI13411.1"/>
    </source>
</evidence>
<dbReference type="CDD" id="cd04301">
    <property type="entry name" value="NAT_SF"/>
    <property type="match status" value="1"/>
</dbReference>
<dbReference type="AlphaFoldDB" id="A0A177N6C9"/>
<gene>
    <name evidence="2" type="ORF">A1507_17035</name>
</gene>
<evidence type="ECO:0000259" key="1">
    <source>
        <dbReference type="Pfam" id="PF00583"/>
    </source>
</evidence>
<comment type="caution">
    <text evidence="2">The sequence shown here is derived from an EMBL/GenBank/DDBJ whole genome shotgun (WGS) entry which is preliminary data.</text>
</comment>
<dbReference type="RefSeq" id="WP_064041467.1">
    <property type="nucleotide sequence ID" value="NZ_LUUJ01000100.1"/>
</dbReference>
<dbReference type="GO" id="GO:0016747">
    <property type="term" value="F:acyltransferase activity, transferring groups other than amino-acyl groups"/>
    <property type="evidence" value="ECO:0007669"/>
    <property type="project" value="InterPro"/>
</dbReference>
<dbReference type="Proteomes" id="UP000077857">
    <property type="component" value="Unassembled WGS sequence"/>
</dbReference>
<dbReference type="InterPro" id="IPR000182">
    <property type="entry name" value="GNAT_dom"/>
</dbReference>
<reference evidence="2 3" key="1">
    <citation type="submission" date="2016-03" db="EMBL/GenBank/DDBJ databases">
        <authorList>
            <person name="Ploux O."/>
        </authorList>
    </citation>
    <scope>NUCLEOTIDE SEQUENCE [LARGE SCALE GENOMIC DNA]</scope>
    <source>
        <strain evidence="2 3">R-45378</strain>
    </source>
</reference>
<dbReference type="InterPro" id="IPR016181">
    <property type="entry name" value="Acyl_CoA_acyltransferase"/>
</dbReference>
<accession>A0A177N6C9</accession>
<feature type="domain" description="N-acetyltransferase" evidence="1">
    <location>
        <begin position="41"/>
        <end position="144"/>
    </location>
</feature>
<proteinExistence type="predicted"/>